<reference evidence="1" key="1">
    <citation type="submission" date="2018-05" db="EMBL/GenBank/DDBJ databases">
        <authorList>
            <person name="Lanie J.A."/>
            <person name="Ng W.-L."/>
            <person name="Kazmierczak K.M."/>
            <person name="Andrzejewski T.M."/>
            <person name="Davidsen T.M."/>
            <person name="Wayne K.J."/>
            <person name="Tettelin H."/>
            <person name="Glass J.I."/>
            <person name="Rusch D."/>
            <person name="Podicherti R."/>
            <person name="Tsui H.-C.T."/>
            <person name="Winkler M.E."/>
        </authorList>
    </citation>
    <scope>NUCLEOTIDE SEQUENCE</scope>
</reference>
<feature type="non-terminal residue" evidence="1">
    <location>
        <position position="1"/>
    </location>
</feature>
<name>A0A383D2X1_9ZZZZ</name>
<dbReference type="AlphaFoldDB" id="A0A383D2X1"/>
<sequence length="238" mass="25840">QKNSSSRSGSDNSSKITESETCFSAPSLNASTQVPLLVVRVQYSNATFQSSASTWSKKIFSASDGNLNHYLNETTYGKYQFSPANESNGCSNDGVVTVTMNENHPNTQKNSYSCYAEKAIRETDASVNYASFDTNLNGKLDQYELQVMFLVSGGESASSINTPGGIWAMATSLKCDKNEDGSITDSDGEHWVLLDSVQLLDSKSSPYSMNGYSQFGERHGYSSSNTWDATIGVIAHEL</sequence>
<gene>
    <name evidence="1" type="ORF">METZ01_LOCUS491463</name>
</gene>
<organism evidence="1">
    <name type="scientific">marine metagenome</name>
    <dbReference type="NCBI Taxonomy" id="408172"/>
    <lineage>
        <taxon>unclassified sequences</taxon>
        <taxon>metagenomes</taxon>
        <taxon>ecological metagenomes</taxon>
    </lineage>
</organism>
<feature type="non-terminal residue" evidence="1">
    <location>
        <position position="238"/>
    </location>
</feature>
<dbReference type="EMBL" id="UINC01213709">
    <property type="protein sequence ID" value="SVE38609.1"/>
    <property type="molecule type" value="Genomic_DNA"/>
</dbReference>
<evidence type="ECO:0000313" key="1">
    <source>
        <dbReference type="EMBL" id="SVE38609.1"/>
    </source>
</evidence>
<protein>
    <recommendedName>
        <fullName evidence="2">EF-hand domain-containing protein</fullName>
    </recommendedName>
</protein>
<evidence type="ECO:0008006" key="2">
    <source>
        <dbReference type="Google" id="ProtNLM"/>
    </source>
</evidence>
<proteinExistence type="predicted"/>
<accession>A0A383D2X1</accession>